<evidence type="ECO:0000256" key="2">
    <source>
        <dbReference type="ARBA" id="ARBA00023008"/>
    </source>
</evidence>
<feature type="chain" id="PRO_5015170739" evidence="4">
    <location>
        <begin position="21"/>
        <end position="782"/>
    </location>
</feature>
<feature type="region of interest" description="Disordered" evidence="3">
    <location>
        <begin position="524"/>
        <end position="562"/>
    </location>
</feature>
<name>A0A2P8A8C3_9PEZI</name>
<dbReference type="PANTHER" id="PTHR36575:SF2">
    <property type="entry name" value="CHITIN-BINDING TYPE-4 DOMAIN-CONTAINING PROTEIN-RELATED"/>
    <property type="match status" value="1"/>
</dbReference>
<gene>
    <name evidence="6" type="ORF">B9Z65_6331</name>
</gene>
<dbReference type="AlphaFoldDB" id="A0A2P8A8C3"/>
<dbReference type="PANTHER" id="PTHR36575">
    <property type="entry name" value="BINDING PROTEIN, PUTATIVE (AFU_ORTHOLOGUE AFUA_1G14430)-RELATED"/>
    <property type="match status" value="1"/>
</dbReference>
<dbReference type="EMBL" id="NHZQ01000060">
    <property type="protein sequence ID" value="PSK56707.1"/>
    <property type="molecule type" value="Genomic_DNA"/>
</dbReference>
<dbReference type="InterPro" id="IPR052282">
    <property type="entry name" value="Starch-active_LPMO"/>
</dbReference>
<keyword evidence="7" id="KW-1185">Reference proteome</keyword>
<dbReference type="InterPro" id="IPR003609">
    <property type="entry name" value="Pan_app"/>
</dbReference>
<feature type="compositionally biased region" description="Polar residues" evidence="3">
    <location>
        <begin position="102"/>
        <end position="116"/>
    </location>
</feature>
<evidence type="ECO:0000313" key="6">
    <source>
        <dbReference type="EMBL" id="PSK56707.1"/>
    </source>
</evidence>
<dbReference type="STRING" id="40998.A0A2P8A8C3"/>
<dbReference type="OrthoDB" id="550577at2759"/>
<keyword evidence="4" id="KW-0732">Signal</keyword>
<reference evidence="6 7" key="1">
    <citation type="submission" date="2017-05" db="EMBL/GenBank/DDBJ databases">
        <title>Draft genome sequence of Elsinoe australis.</title>
        <authorList>
            <person name="Cheng Q."/>
        </authorList>
    </citation>
    <scope>NUCLEOTIDE SEQUENCE [LARGE SCALE GENOMIC DNA]</scope>
    <source>
        <strain evidence="6 7">NL1</strain>
    </source>
</reference>
<evidence type="ECO:0000256" key="1">
    <source>
        <dbReference type="ARBA" id="ARBA00001973"/>
    </source>
</evidence>
<feature type="domain" description="Apple" evidence="5">
    <location>
        <begin position="391"/>
        <end position="434"/>
    </location>
</feature>
<evidence type="ECO:0000256" key="4">
    <source>
        <dbReference type="SAM" id="SignalP"/>
    </source>
</evidence>
<feature type="signal peptide" evidence="4">
    <location>
        <begin position="1"/>
        <end position="20"/>
    </location>
</feature>
<proteinExistence type="predicted"/>
<comment type="caution">
    <text evidence="6">The sequence shown here is derived from an EMBL/GenBank/DDBJ whole genome shotgun (WGS) entry which is preliminary data.</text>
</comment>
<dbReference type="Pfam" id="PF00024">
    <property type="entry name" value="PAN_1"/>
    <property type="match status" value="1"/>
</dbReference>
<feature type="region of interest" description="Disordered" evidence="3">
    <location>
        <begin position="83"/>
        <end position="116"/>
    </location>
</feature>
<organism evidence="6 7">
    <name type="scientific">Elsinoe australis</name>
    <dbReference type="NCBI Taxonomy" id="40998"/>
    <lineage>
        <taxon>Eukaryota</taxon>
        <taxon>Fungi</taxon>
        <taxon>Dikarya</taxon>
        <taxon>Ascomycota</taxon>
        <taxon>Pezizomycotina</taxon>
        <taxon>Dothideomycetes</taxon>
        <taxon>Dothideomycetidae</taxon>
        <taxon>Myriangiales</taxon>
        <taxon>Elsinoaceae</taxon>
        <taxon>Elsinoe</taxon>
    </lineage>
</organism>
<evidence type="ECO:0000313" key="7">
    <source>
        <dbReference type="Proteomes" id="UP000243723"/>
    </source>
</evidence>
<accession>A0A2P8A8C3</accession>
<comment type="cofactor">
    <cofactor evidence="1">
        <name>Cu(2+)</name>
        <dbReference type="ChEBI" id="CHEBI:29036"/>
    </cofactor>
</comment>
<evidence type="ECO:0000259" key="5">
    <source>
        <dbReference type="Pfam" id="PF00024"/>
    </source>
</evidence>
<sequence length="782" mass="80279">MSPSWFTAAALLGLAFQVSATTVDVTTTTIVAAAVSTAVDPTTSAAAGVTTTTTSPVSSLTTTAAAVSFTSGAAVISTTTSGAVTSGTATSSSGTASQSASLRISTRTTPLPCSTSMGASSLASVPTIRNVVTQKFPVNRKTVVTPTITITPAPATAVRAVISTSTSTVTASSSTGVVTTTVFNVQTKTKTVTTGTTSTVTSATTTTIPPATVTVATSAGFIPLAQAIAAAQTKIAKRQVPRNPGENSKFGQRILVNGEASPQQYPAQVVCNTLVQVITTNLKTIYAGKTKTRYASTSTSTSTSVTTATVTTTRVLMGAQRTETETLTATKTVTTTKTTSSTSVISTTVTSTSAGATPTFYAACGASNVIGSVNGTGIREVDLVRQPAARRAADAYSCCVACQLSPNCAFSQFFPDSKQCFLARRNQRDSCDAKAEAGEFFTGPDVQADVSFLSNSNCGQVVFEGIVAGSASTTTAVTTTTSRVTSTTTQTTTATVTTLTTSTVPTTTTSTTSVADAAVTTTTASTTSAANAATTTTTSSANAAVTTTTTTTSTAAAGTTSGKDTCPECSILEPVTVWPSLDTAAIGRSGPCGYNARVSVDYNTPGSFNGKDWGSAPVTSYKAGDTISVEWCVDNNGDHGGMFSYRICQDQALVDKLLTPGYVPTLEEKQAAEDCFVKGTLKCTDVDGQECGYSPDCQQGQACYRNDWFTCNKFDAGERRACQGVDGNTLGSCYTSIAGGYTVTKKIRIPEYVSNHTLLSFKWNSFQTPQAYISCADIAITE</sequence>
<dbReference type="Gene3D" id="3.50.4.10">
    <property type="entry name" value="Hepatocyte Growth Factor"/>
    <property type="match status" value="1"/>
</dbReference>
<feature type="compositionally biased region" description="Low complexity" evidence="3">
    <location>
        <begin position="83"/>
        <end position="101"/>
    </location>
</feature>
<feature type="compositionally biased region" description="Low complexity" evidence="3">
    <location>
        <begin position="524"/>
        <end position="561"/>
    </location>
</feature>
<keyword evidence="2" id="KW-0186">Copper</keyword>
<dbReference type="Proteomes" id="UP000243723">
    <property type="component" value="Unassembled WGS sequence"/>
</dbReference>
<protein>
    <submittedName>
        <fullName evidence="6">Nucleoporin nup146</fullName>
    </submittedName>
</protein>
<evidence type="ECO:0000256" key="3">
    <source>
        <dbReference type="SAM" id="MobiDB-lite"/>
    </source>
</evidence>